<evidence type="ECO:0000256" key="3">
    <source>
        <dbReference type="ARBA" id="ARBA00004947"/>
    </source>
</evidence>
<keyword evidence="7 10" id="KW-0548">Nucleotidyltransferase</keyword>
<dbReference type="InterPro" id="IPR005849">
    <property type="entry name" value="GalP_Utransf_N"/>
</dbReference>
<dbReference type="Pfam" id="PF02744">
    <property type="entry name" value="GalP_UDP_tr_C"/>
    <property type="match status" value="1"/>
</dbReference>
<dbReference type="Pfam" id="PF01087">
    <property type="entry name" value="GalP_UDP_transf"/>
    <property type="match status" value="1"/>
</dbReference>
<name>A0A0H4KLG5_9BACI</name>
<dbReference type="GO" id="GO:0005737">
    <property type="term" value="C:cytoplasm"/>
    <property type="evidence" value="ECO:0007669"/>
    <property type="project" value="UniProtKB-SubCell"/>
</dbReference>
<dbReference type="PANTHER" id="PTHR39191:SF1">
    <property type="entry name" value="DUF4922 DOMAIN-CONTAINING PROTEIN"/>
    <property type="match status" value="1"/>
</dbReference>
<keyword evidence="6 10" id="KW-0808">Transferase</keyword>
<keyword evidence="5 10" id="KW-0963">Cytoplasm</keyword>
<keyword evidence="14" id="KW-1185">Reference proteome</keyword>
<reference evidence="13 14" key="1">
    <citation type="journal article" date="2015" name="PLoS ONE">
        <title>Genome Sequence of Bacillus endophyticus and Analysis of Its Companion Mechanism in the Ketogulonigenium vulgare-Bacillus Strain Consortium.</title>
        <authorList>
            <person name="Jia N."/>
            <person name="Du J."/>
            <person name="Ding M.Z."/>
            <person name="Gao F."/>
            <person name="Yuan Y.J."/>
        </authorList>
    </citation>
    <scope>NUCLEOTIDE SEQUENCE [LARGE SCALE GENOMIC DNA]</scope>
    <source>
        <strain evidence="13 14">Hbe603</strain>
    </source>
</reference>
<dbReference type="InterPro" id="IPR005850">
    <property type="entry name" value="GalP_Utransf_C"/>
</dbReference>
<dbReference type="PANTHER" id="PTHR39191">
    <property type="entry name" value="GALACTOSE-1-PHOSPHATE URIDYLYLTRANSFERASE"/>
    <property type="match status" value="1"/>
</dbReference>
<proteinExistence type="inferred from homology"/>
<dbReference type="PROSITE" id="PS01163">
    <property type="entry name" value="GAL_P_UDP_TRANSF_II"/>
    <property type="match status" value="1"/>
</dbReference>
<dbReference type="EC" id="2.7.7.12" evidence="10"/>
<evidence type="ECO:0000256" key="8">
    <source>
        <dbReference type="ARBA" id="ARBA00023144"/>
    </source>
</evidence>
<dbReference type="PIRSF" id="PIRSF006005">
    <property type="entry name" value="GalT_BS"/>
    <property type="match status" value="1"/>
</dbReference>
<comment type="pathway">
    <text evidence="3 10">Carbohydrate metabolism; galactose metabolism.</text>
</comment>
<gene>
    <name evidence="10" type="primary">galT</name>
    <name evidence="13" type="ORF">BEH_17325</name>
</gene>
<dbReference type="InterPro" id="IPR023425">
    <property type="entry name" value="GalP_uridyl_Trfase_II_CS"/>
</dbReference>
<dbReference type="InterPro" id="IPR000766">
    <property type="entry name" value="GalP_uridyl_Trfase_II"/>
</dbReference>
<evidence type="ECO:0000256" key="5">
    <source>
        <dbReference type="ARBA" id="ARBA00022490"/>
    </source>
</evidence>
<evidence type="ECO:0000256" key="7">
    <source>
        <dbReference type="ARBA" id="ARBA00022695"/>
    </source>
</evidence>
<comment type="similarity">
    <text evidence="4 10">Belongs to the galactose-1-phosphate uridylyltransferase type 2 family.</text>
</comment>
<evidence type="ECO:0000259" key="12">
    <source>
        <dbReference type="Pfam" id="PF02744"/>
    </source>
</evidence>
<dbReference type="KEGG" id="beo:BEH_17325"/>
<reference evidence="14" key="2">
    <citation type="submission" date="2015-06" db="EMBL/GenBank/DDBJ databases">
        <title>Genome Sequence of Bacillus endophyticus and Analysis of its Companion Mechanism in the Ketogulonigenium vulgare-Bacillus strain Consortium.</title>
        <authorList>
            <person name="Jia N."/>
            <person name="Du J."/>
            <person name="Ding M.-Z."/>
            <person name="Gao F."/>
            <person name="Yuan Y.-J."/>
        </authorList>
    </citation>
    <scope>NUCLEOTIDE SEQUENCE [LARGE SCALE GENOMIC DNA]</scope>
    <source>
        <strain evidence="14">Hbe603</strain>
    </source>
</reference>
<dbReference type="NCBIfam" id="NF003633">
    <property type="entry name" value="PRK05270.2-2"/>
    <property type="match status" value="1"/>
</dbReference>
<accession>A0A0H4KLG5</accession>
<sequence length="508" mass="58921">MKTGVKKVNIFSVIQSLVEKAFAVNLIESEDRIYARNRLLSLLGFEGFPEHMEETEEGEIPDLVEKLVSYAVEKNLISDLLDQKEMLSSDIMNVFLPRPSEVNRTFYELYKKNPAHATNYFYTLSQNSNYIQTKRIAKNIAYKVNTDYGELDITINLSKPEKDPKQIAAEKQKKQTEYPYPKCLLCIENEGYEGRIGHPARSNHRMIRMNLTNEEWLLQYSPYVYYNEHCIVLSSEHRDMKISKSTFTRLLEFVEKFPHYFIGSNADLPIVGGSILTHDHYQGGNYEFSMAKANENHVFTLKEFPNVHGAIVNWPMSVIRLRSQNREELVRSSFLVLETWKNYSDPRVSIEAYTGDTPHNTVTPIARMRDGQFEIDLVLRNNRTTEDYPLGIFHPHEDVHHIKKENIGLIEVMGLAVLPARLEKELKEVVQFLLGEQNEIATYHLHWAEEIKEKYGDQLPKENITEALQKEVGMKFLRVLEDAGVFKQDSEGREAFRNFIGLLEEKTS</sequence>
<evidence type="ECO:0000259" key="11">
    <source>
        <dbReference type="Pfam" id="PF01087"/>
    </source>
</evidence>
<dbReference type="NCBIfam" id="NF003629">
    <property type="entry name" value="PRK05270.1-2"/>
    <property type="match status" value="1"/>
</dbReference>
<dbReference type="GO" id="GO:0008108">
    <property type="term" value="F:UDP-glucose:hexose-1-phosphate uridylyltransferase activity"/>
    <property type="evidence" value="ECO:0007669"/>
    <property type="project" value="UniProtKB-UniRule"/>
</dbReference>
<evidence type="ECO:0000313" key="13">
    <source>
        <dbReference type="EMBL" id="AKO93681.1"/>
    </source>
</evidence>
<evidence type="ECO:0000256" key="4">
    <source>
        <dbReference type="ARBA" id="ARBA00008706"/>
    </source>
</evidence>
<dbReference type="EMBL" id="CP011974">
    <property type="protein sequence ID" value="AKO93681.1"/>
    <property type="molecule type" value="Genomic_DNA"/>
</dbReference>
<feature type="domain" description="Galactose-1-phosphate uridyl transferase N-terminal" evidence="11">
    <location>
        <begin position="27"/>
        <end position="238"/>
    </location>
</feature>
<evidence type="ECO:0000256" key="10">
    <source>
        <dbReference type="HAMAP-Rule" id="MF_00571"/>
    </source>
</evidence>
<dbReference type="GO" id="GO:0006012">
    <property type="term" value="P:galactose metabolic process"/>
    <property type="evidence" value="ECO:0007669"/>
    <property type="project" value="UniProtKB-UniRule"/>
</dbReference>
<protein>
    <recommendedName>
        <fullName evidence="10">Galactose-1-phosphate uridylyltransferase</fullName>
        <shortName evidence="10">Gal-1-P uridylyltransferase</shortName>
        <ecNumber evidence="10">2.7.7.12</ecNumber>
    </recommendedName>
    <alternativeName>
        <fullName evidence="10">UDP-glucose--hexose-1-phosphate uridylyltransferase</fullName>
    </alternativeName>
</protein>
<dbReference type="HAMAP" id="MF_00571">
    <property type="entry name" value="GalP_UDP_trans"/>
    <property type="match status" value="1"/>
</dbReference>
<keyword evidence="9 10" id="KW-0119">Carbohydrate metabolism</keyword>
<dbReference type="Proteomes" id="UP000036202">
    <property type="component" value="Chromosome"/>
</dbReference>
<organism evidence="13 14">
    <name type="scientific">Priestia filamentosa</name>
    <dbReference type="NCBI Taxonomy" id="1402861"/>
    <lineage>
        <taxon>Bacteria</taxon>
        <taxon>Bacillati</taxon>
        <taxon>Bacillota</taxon>
        <taxon>Bacilli</taxon>
        <taxon>Bacillales</taxon>
        <taxon>Bacillaceae</taxon>
        <taxon>Priestia</taxon>
    </lineage>
</organism>
<dbReference type="PATRIC" id="fig|135735.6.peg.3682"/>
<evidence type="ECO:0000313" key="14">
    <source>
        <dbReference type="Proteomes" id="UP000036202"/>
    </source>
</evidence>
<feature type="domain" description="Galactose-1-phosphate uridyl transferase C-terminal" evidence="12">
    <location>
        <begin position="255"/>
        <end position="448"/>
    </location>
</feature>
<dbReference type="AlphaFoldDB" id="A0A0H4KLG5"/>
<evidence type="ECO:0000256" key="2">
    <source>
        <dbReference type="ARBA" id="ARBA00004496"/>
    </source>
</evidence>
<comment type="subcellular location">
    <subcellularLocation>
        <location evidence="2 10">Cytoplasm</location>
    </subcellularLocation>
</comment>
<dbReference type="UniPathway" id="UPA00214"/>
<dbReference type="NCBIfam" id="TIGR01239">
    <property type="entry name" value="galT_2"/>
    <property type="match status" value="1"/>
</dbReference>
<evidence type="ECO:0000256" key="6">
    <source>
        <dbReference type="ARBA" id="ARBA00022679"/>
    </source>
</evidence>
<evidence type="ECO:0000256" key="9">
    <source>
        <dbReference type="ARBA" id="ARBA00023277"/>
    </source>
</evidence>
<comment type="catalytic activity">
    <reaction evidence="1 10">
        <text>alpha-D-galactose 1-phosphate + UDP-alpha-D-glucose = alpha-D-glucose 1-phosphate + UDP-alpha-D-galactose</text>
        <dbReference type="Rhea" id="RHEA:13989"/>
        <dbReference type="ChEBI" id="CHEBI:58336"/>
        <dbReference type="ChEBI" id="CHEBI:58601"/>
        <dbReference type="ChEBI" id="CHEBI:58885"/>
        <dbReference type="ChEBI" id="CHEBI:66914"/>
        <dbReference type="EC" id="2.7.7.12"/>
    </reaction>
</comment>
<keyword evidence="8 10" id="KW-0299">Galactose metabolism</keyword>
<evidence type="ECO:0000256" key="1">
    <source>
        <dbReference type="ARBA" id="ARBA00001107"/>
    </source>
</evidence>
<dbReference type="OrthoDB" id="2293at2"/>